<comment type="caution">
    <text evidence="1">The sequence shown here is derived from an EMBL/GenBank/DDBJ whole genome shotgun (WGS) entry which is preliminary data.</text>
</comment>
<protein>
    <submittedName>
        <fullName evidence="1">Disulfide bond formation protein DsbA</fullName>
    </submittedName>
</protein>
<evidence type="ECO:0000313" key="1">
    <source>
        <dbReference type="EMBL" id="RII41250.1"/>
    </source>
</evidence>
<evidence type="ECO:0000313" key="2">
    <source>
        <dbReference type="Proteomes" id="UP000265419"/>
    </source>
</evidence>
<dbReference type="InterPro" id="IPR053977">
    <property type="entry name" value="Rv2466c-like"/>
</dbReference>
<organism evidence="1 2">
    <name type="scientific">Galactobacter valiniphilus</name>
    <dbReference type="NCBI Taxonomy" id="2676122"/>
    <lineage>
        <taxon>Bacteria</taxon>
        <taxon>Bacillati</taxon>
        <taxon>Actinomycetota</taxon>
        <taxon>Actinomycetes</taxon>
        <taxon>Micrococcales</taxon>
        <taxon>Micrococcaceae</taxon>
        <taxon>Galactobacter</taxon>
    </lineage>
</organism>
<name>A0A399J810_9MICC</name>
<keyword evidence="2" id="KW-1185">Reference proteome</keyword>
<dbReference type="Pfam" id="PF22234">
    <property type="entry name" value="Rv2466c-like"/>
    <property type="match status" value="1"/>
</dbReference>
<dbReference type="EMBL" id="QQXK01000032">
    <property type="protein sequence ID" value="RII41250.1"/>
    <property type="molecule type" value="Genomic_DNA"/>
</dbReference>
<sequence length="221" mass="23945">MGASSFSSLRSVAVSTNTVDFWFDPACPFAWCTSRWIKQVEQVRDIEVVWHLISLGVVNEGRELDPGYRKHIDGTWGAIRVVAAAAAQVGEGVLDDLYTAIGTRFHNDARNGAEESRKEAVAEALAELGLNAELITAWESDEYDQSLRESTKAAQDLVGSDVGTPVVALNGVGFFGPVITRVPRGELAGEIFDAAVTLGNYPHFFELKRSRTEDPSATAEG</sequence>
<reference evidence="1 2" key="1">
    <citation type="submission" date="2018-07" db="EMBL/GenBank/DDBJ databases">
        <title>Arthrobacter sp. nov., isolated from raw cow's milk with high bacterial count.</title>
        <authorList>
            <person name="Hahne J."/>
            <person name="Isele D."/>
            <person name="Lipski A."/>
        </authorList>
    </citation>
    <scope>NUCLEOTIDE SEQUENCE [LARGE SCALE GENOMIC DNA]</scope>
    <source>
        <strain evidence="1 2">JZ R-35</strain>
    </source>
</reference>
<dbReference type="AlphaFoldDB" id="A0A399J810"/>
<accession>A0A399J810</accession>
<dbReference type="Gene3D" id="3.40.30.10">
    <property type="entry name" value="Glutaredoxin"/>
    <property type="match status" value="1"/>
</dbReference>
<gene>
    <name evidence="1" type="ORF">DWB68_13680</name>
</gene>
<dbReference type="SUPFAM" id="SSF52833">
    <property type="entry name" value="Thioredoxin-like"/>
    <property type="match status" value="1"/>
</dbReference>
<proteinExistence type="predicted"/>
<dbReference type="Proteomes" id="UP000265419">
    <property type="component" value="Unassembled WGS sequence"/>
</dbReference>
<dbReference type="InterPro" id="IPR036249">
    <property type="entry name" value="Thioredoxin-like_sf"/>
</dbReference>